<dbReference type="Proteomes" id="UP000054558">
    <property type="component" value="Unassembled WGS sequence"/>
</dbReference>
<reference evidence="2 3" key="1">
    <citation type="journal article" date="2014" name="Nat. Commun.">
        <title>Klebsormidium flaccidum genome reveals primary factors for plant terrestrial adaptation.</title>
        <authorList>
            <person name="Hori K."/>
            <person name="Maruyama F."/>
            <person name="Fujisawa T."/>
            <person name="Togashi T."/>
            <person name="Yamamoto N."/>
            <person name="Seo M."/>
            <person name="Sato S."/>
            <person name="Yamada T."/>
            <person name="Mori H."/>
            <person name="Tajima N."/>
            <person name="Moriyama T."/>
            <person name="Ikeuchi M."/>
            <person name="Watanabe M."/>
            <person name="Wada H."/>
            <person name="Kobayashi K."/>
            <person name="Saito M."/>
            <person name="Masuda T."/>
            <person name="Sasaki-Sekimoto Y."/>
            <person name="Mashiguchi K."/>
            <person name="Awai K."/>
            <person name="Shimojima M."/>
            <person name="Masuda S."/>
            <person name="Iwai M."/>
            <person name="Nobusawa T."/>
            <person name="Narise T."/>
            <person name="Kondo S."/>
            <person name="Saito H."/>
            <person name="Sato R."/>
            <person name="Murakawa M."/>
            <person name="Ihara Y."/>
            <person name="Oshima-Yamada Y."/>
            <person name="Ohtaka K."/>
            <person name="Satoh M."/>
            <person name="Sonobe K."/>
            <person name="Ishii M."/>
            <person name="Ohtani R."/>
            <person name="Kanamori-Sato M."/>
            <person name="Honoki R."/>
            <person name="Miyazaki D."/>
            <person name="Mochizuki H."/>
            <person name="Umetsu J."/>
            <person name="Higashi K."/>
            <person name="Shibata D."/>
            <person name="Kamiya Y."/>
            <person name="Sato N."/>
            <person name="Nakamura Y."/>
            <person name="Tabata S."/>
            <person name="Ida S."/>
            <person name="Kurokawa K."/>
            <person name="Ohta H."/>
        </authorList>
    </citation>
    <scope>NUCLEOTIDE SEQUENCE [LARGE SCALE GENOMIC DNA]</scope>
    <source>
        <strain evidence="2 3">NIES-2285</strain>
    </source>
</reference>
<feature type="region of interest" description="Disordered" evidence="1">
    <location>
        <begin position="767"/>
        <end position="804"/>
    </location>
</feature>
<evidence type="ECO:0000313" key="3">
    <source>
        <dbReference type="Proteomes" id="UP000054558"/>
    </source>
</evidence>
<feature type="region of interest" description="Disordered" evidence="1">
    <location>
        <begin position="818"/>
        <end position="837"/>
    </location>
</feature>
<feature type="compositionally biased region" description="Basic and acidic residues" evidence="1">
    <location>
        <begin position="1"/>
        <end position="10"/>
    </location>
</feature>
<feature type="compositionally biased region" description="Low complexity" evidence="1">
    <location>
        <begin position="160"/>
        <end position="171"/>
    </location>
</feature>
<feature type="region of interest" description="Disordered" evidence="1">
    <location>
        <begin position="606"/>
        <end position="627"/>
    </location>
</feature>
<feature type="compositionally biased region" description="Basic and acidic residues" evidence="1">
    <location>
        <begin position="767"/>
        <end position="785"/>
    </location>
</feature>
<accession>A0A1Y1IG27</accession>
<sequence>MASGKRRGDPVKVVPALPYAGGGPDLLAQERPRPARKQRGRARRPPPLLTWLQPEGVGEPGVGPCRKQPAIEVQREVEQCVQMVTSVWGGTPRRGGEAGGAGARGLRSQRRRVAPQAAPSCSDSERGGSRDEQDSGSAVLQARSSSATGSDGGGAQEALSSSTVGSTSTDSRALLSRGAHASEASGARGPQDERGSVAAGPLSPGTIYAHQLTLVKQAIQEGPARPPGSGPPSLEGYIAAKLDAMCRELPQEEAKQPAMAAGEEEAAASPRFKIEEGCLEGGTGGGSLGSPPPCGDHSQELLERIVAEVRKVVRGAAPLKGSILEQIAEAAYSNKGVAVSPCEACGVAASADMAHILSVSLGHTLEGSELRIGHAAVALLNARLNGASGGLASFGLQAGPEGGPSTLLMLLASDALPALDLPSSSDCSWPAGVSRNGSPASFLGAFEHTSLAVPSASDSRPLFPAPAPRFTGDAEQHSLLPPLPTFTSTMTSEQAGRVSPSEGASGLPFATPPAWHHDLPKGTGAFYGCDSTLHLLDAIKDSSAWEAAIPHAPGSSPLLHDDPAYHSLPASLPGLTAYPMPHGGMSVLLTSKARAGEAALVAGQLPGEAPKGAADSEAVPKESGKRGPGLMEDLFGGEGPAPERQLSADELAIQSYLADDHTELCTAAADAFPVGLAAVDDELDLEDPLAAPHGQDWDGFLGGDLTAPCLTSGWSQAPEAGSAHNCPMHEMSWNGQAAASVDALAQSASTGRESAGGAACLEVGEGKVEAAQGDRKSGQPEDGAEHGPASHRGEAEAQGLAARDQSVLACESSPLVGEPVPCPMEGHPGGPQQSQKVRSLTELYQVDGHASLCQGGAEEGRKRSKRCAGGVARRQRGGATCTQRGSEEANAIHHHSEVIDLRNA</sequence>
<feature type="region of interest" description="Disordered" evidence="1">
    <location>
        <begin position="1"/>
        <end position="63"/>
    </location>
</feature>
<feature type="compositionally biased region" description="Basic residues" evidence="1">
    <location>
        <begin position="34"/>
        <end position="44"/>
    </location>
</feature>
<feature type="region of interest" description="Disordered" evidence="1">
    <location>
        <begin position="86"/>
        <end position="204"/>
    </location>
</feature>
<proteinExistence type="predicted"/>
<feature type="region of interest" description="Disordered" evidence="1">
    <location>
        <begin position="856"/>
        <end position="904"/>
    </location>
</feature>
<name>A0A1Y1IG27_KLENI</name>
<gene>
    <name evidence="2" type="ORF">KFL_005400030</name>
</gene>
<dbReference type="EMBL" id="DF237489">
    <property type="protein sequence ID" value="GAQ89593.1"/>
    <property type="molecule type" value="Genomic_DNA"/>
</dbReference>
<organism evidence="2 3">
    <name type="scientific">Klebsormidium nitens</name>
    <name type="common">Green alga</name>
    <name type="synonym">Ulothrix nitens</name>
    <dbReference type="NCBI Taxonomy" id="105231"/>
    <lineage>
        <taxon>Eukaryota</taxon>
        <taxon>Viridiplantae</taxon>
        <taxon>Streptophyta</taxon>
        <taxon>Klebsormidiophyceae</taxon>
        <taxon>Klebsormidiales</taxon>
        <taxon>Klebsormidiaceae</taxon>
        <taxon>Klebsormidium</taxon>
    </lineage>
</organism>
<feature type="compositionally biased region" description="Basic and acidic residues" evidence="1">
    <location>
        <begin position="123"/>
        <end position="133"/>
    </location>
</feature>
<keyword evidence="3" id="KW-1185">Reference proteome</keyword>
<feature type="compositionally biased region" description="Basic and acidic residues" evidence="1">
    <location>
        <begin position="885"/>
        <end position="904"/>
    </location>
</feature>
<evidence type="ECO:0000313" key="2">
    <source>
        <dbReference type="EMBL" id="GAQ89593.1"/>
    </source>
</evidence>
<evidence type="ECO:0000256" key="1">
    <source>
        <dbReference type="SAM" id="MobiDB-lite"/>
    </source>
</evidence>
<protein>
    <submittedName>
        <fullName evidence="2">Uncharacterized protein</fullName>
    </submittedName>
</protein>
<dbReference type="AlphaFoldDB" id="A0A1Y1IG27"/>